<evidence type="ECO:0000256" key="3">
    <source>
        <dbReference type="ARBA" id="ARBA00022617"/>
    </source>
</evidence>
<dbReference type="PANTHER" id="PTHR47955:SF9">
    <property type="entry name" value="PREMNASPIRODIENE OXYGENASE-LIKE"/>
    <property type="match status" value="1"/>
</dbReference>
<reference evidence="15" key="1">
    <citation type="submission" date="2024-07" db="EMBL/GenBank/DDBJ databases">
        <title>Two chromosome-level genome assemblies of Korean endemic species Abeliophyllum distichum and Forsythia ovata (Oleaceae).</title>
        <authorList>
            <person name="Jang H."/>
        </authorList>
    </citation>
    <scope>NUCLEOTIDE SEQUENCE [LARGE SCALE GENOMIC DNA]</scope>
</reference>
<dbReference type="InterPro" id="IPR017972">
    <property type="entry name" value="Cyt_P450_CS"/>
</dbReference>
<evidence type="ECO:0000313" key="14">
    <source>
        <dbReference type="EMBL" id="KAL2472338.1"/>
    </source>
</evidence>
<dbReference type="SUPFAM" id="SSF48264">
    <property type="entry name" value="Cytochrome P450"/>
    <property type="match status" value="1"/>
</dbReference>
<evidence type="ECO:0000256" key="11">
    <source>
        <dbReference type="PIRSR" id="PIRSR602401-1"/>
    </source>
</evidence>
<dbReference type="GO" id="GO:0004497">
    <property type="term" value="F:monooxygenase activity"/>
    <property type="evidence" value="ECO:0007669"/>
    <property type="project" value="UniProtKB-KW"/>
</dbReference>
<feature type="binding site" description="axial binding residue" evidence="11">
    <location>
        <position position="466"/>
    </location>
    <ligand>
        <name>heme</name>
        <dbReference type="ChEBI" id="CHEBI:30413"/>
    </ligand>
    <ligandPart>
        <name>Fe</name>
        <dbReference type="ChEBI" id="CHEBI:18248"/>
    </ligandPart>
</feature>
<keyword evidence="15" id="KW-1185">Reference proteome</keyword>
<evidence type="ECO:0000256" key="6">
    <source>
        <dbReference type="ARBA" id="ARBA00022989"/>
    </source>
</evidence>
<name>A0ABD1Q814_9LAMI</name>
<keyword evidence="5 11" id="KW-0479">Metal-binding</keyword>
<keyword evidence="9 12" id="KW-0503">Monooxygenase</keyword>
<keyword evidence="3 11" id="KW-0349">Heme</keyword>
<keyword evidence="8 11" id="KW-0408">Iron</keyword>
<proteinExistence type="inferred from homology"/>
<accession>A0ABD1Q814</accession>
<keyword evidence="4 13" id="KW-0812">Transmembrane</keyword>
<dbReference type="CDD" id="cd11072">
    <property type="entry name" value="CYP71-like"/>
    <property type="match status" value="1"/>
</dbReference>
<dbReference type="AlphaFoldDB" id="A0ABD1Q814"/>
<dbReference type="PROSITE" id="PS00086">
    <property type="entry name" value="CYTOCHROME_P450"/>
    <property type="match status" value="1"/>
</dbReference>
<evidence type="ECO:0000256" key="7">
    <source>
        <dbReference type="ARBA" id="ARBA00023002"/>
    </source>
</evidence>
<evidence type="ECO:0000313" key="15">
    <source>
        <dbReference type="Proteomes" id="UP001604336"/>
    </source>
</evidence>
<dbReference type="PANTHER" id="PTHR47955">
    <property type="entry name" value="CYTOCHROME P450 FAMILY 71 PROTEIN"/>
    <property type="match status" value="1"/>
</dbReference>
<keyword evidence="10 13" id="KW-0472">Membrane</keyword>
<dbReference type="InterPro" id="IPR036396">
    <property type="entry name" value="Cyt_P450_sf"/>
</dbReference>
<sequence>MYFKIHNRNIRVVPFLYSMEFQLPFSLNTSLLLLFFLFLLVKQYTRSKTRNATQRLPPGPKKLPFIGNLHQMAGSLPHRSLSNLAKKYGPIMHLQIGELSTIVISSPRLAEEVFKTNDINFADRPDLVVSKIIFYNSGAVAAAPYGEYWRDVRKLCTMELLSAKKVQSFHSIMEEEVSHLISSIRSSEGVAINLTEKITDVESSIVCRSAVGRKCKDQKSLINLGKEATSFAGVFNVGDIFPSLALLDSIFGSKRKLFKMHKMIDNILEGIIREHEEDLFSSTMDKTSDDQQSEDDVLDILLRLKDRNDEAMTRDNIKANIFVLLAAGIDTSSTLIEWTMSELMKNPRVMEKVQAEVRQAFKGKEKILQSNIQDLSYLKMVIKETLRIHPPGPLLGPRRCKEQCKIGGYDVPANTTAIINGWAIGRDPEYWKNPETFDPERFNNISTTYTGAHFEFIPFGAGRRMCPGINFSLAGVELSLANLLYHFNWKLPGGISPDQLDMTEKFGAAAGRKNNLYLIPMSYVPKNE</sequence>
<evidence type="ECO:0000256" key="12">
    <source>
        <dbReference type="RuleBase" id="RU000461"/>
    </source>
</evidence>
<keyword evidence="7 12" id="KW-0560">Oxidoreductase</keyword>
<keyword evidence="6 13" id="KW-1133">Transmembrane helix</keyword>
<evidence type="ECO:0000256" key="9">
    <source>
        <dbReference type="ARBA" id="ARBA00023033"/>
    </source>
</evidence>
<protein>
    <submittedName>
        <fullName evidence="14">Cytochrome</fullName>
    </submittedName>
</protein>
<dbReference type="FunFam" id="1.10.630.10:FF:000043">
    <property type="entry name" value="Cytochrome P450 99A2"/>
    <property type="match status" value="1"/>
</dbReference>
<gene>
    <name evidence="14" type="ORF">Adt_40474</name>
</gene>
<dbReference type="PRINTS" id="PR00463">
    <property type="entry name" value="EP450I"/>
</dbReference>
<comment type="cofactor">
    <cofactor evidence="11">
        <name>heme</name>
        <dbReference type="ChEBI" id="CHEBI:30413"/>
    </cofactor>
</comment>
<comment type="similarity">
    <text evidence="2 12">Belongs to the cytochrome P450 family.</text>
</comment>
<dbReference type="EMBL" id="JBFOLK010000012">
    <property type="protein sequence ID" value="KAL2472338.1"/>
    <property type="molecule type" value="Genomic_DNA"/>
</dbReference>
<comment type="subcellular location">
    <subcellularLocation>
        <location evidence="1">Membrane</location>
        <topology evidence="1">Single-pass membrane protein</topology>
    </subcellularLocation>
</comment>
<evidence type="ECO:0000256" key="4">
    <source>
        <dbReference type="ARBA" id="ARBA00022692"/>
    </source>
</evidence>
<dbReference type="GO" id="GO:0046872">
    <property type="term" value="F:metal ion binding"/>
    <property type="evidence" value="ECO:0007669"/>
    <property type="project" value="UniProtKB-KW"/>
</dbReference>
<dbReference type="InterPro" id="IPR002401">
    <property type="entry name" value="Cyt_P450_E_grp-I"/>
</dbReference>
<evidence type="ECO:0000256" key="1">
    <source>
        <dbReference type="ARBA" id="ARBA00004167"/>
    </source>
</evidence>
<dbReference type="InterPro" id="IPR001128">
    <property type="entry name" value="Cyt_P450"/>
</dbReference>
<evidence type="ECO:0000256" key="10">
    <source>
        <dbReference type="ARBA" id="ARBA00023136"/>
    </source>
</evidence>
<dbReference type="Gene3D" id="1.10.630.10">
    <property type="entry name" value="Cytochrome P450"/>
    <property type="match status" value="1"/>
</dbReference>
<dbReference type="Pfam" id="PF00067">
    <property type="entry name" value="p450"/>
    <property type="match status" value="1"/>
</dbReference>
<feature type="transmembrane region" description="Helical" evidence="13">
    <location>
        <begin position="21"/>
        <end position="41"/>
    </location>
</feature>
<evidence type="ECO:0000256" key="2">
    <source>
        <dbReference type="ARBA" id="ARBA00010617"/>
    </source>
</evidence>
<evidence type="ECO:0000256" key="5">
    <source>
        <dbReference type="ARBA" id="ARBA00022723"/>
    </source>
</evidence>
<comment type="caution">
    <text evidence="14">The sequence shown here is derived from an EMBL/GenBank/DDBJ whole genome shotgun (WGS) entry which is preliminary data.</text>
</comment>
<evidence type="ECO:0000256" key="13">
    <source>
        <dbReference type="SAM" id="Phobius"/>
    </source>
</evidence>
<dbReference type="PRINTS" id="PR00385">
    <property type="entry name" value="P450"/>
</dbReference>
<evidence type="ECO:0000256" key="8">
    <source>
        <dbReference type="ARBA" id="ARBA00023004"/>
    </source>
</evidence>
<dbReference type="GO" id="GO:0016020">
    <property type="term" value="C:membrane"/>
    <property type="evidence" value="ECO:0007669"/>
    <property type="project" value="UniProtKB-SubCell"/>
</dbReference>
<organism evidence="14 15">
    <name type="scientific">Abeliophyllum distichum</name>
    <dbReference type="NCBI Taxonomy" id="126358"/>
    <lineage>
        <taxon>Eukaryota</taxon>
        <taxon>Viridiplantae</taxon>
        <taxon>Streptophyta</taxon>
        <taxon>Embryophyta</taxon>
        <taxon>Tracheophyta</taxon>
        <taxon>Spermatophyta</taxon>
        <taxon>Magnoliopsida</taxon>
        <taxon>eudicotyledons</taxon>
        <taxon>Gunneridae</taxon>
        <taxon>Pentapetalae</taxon>
        <taxon>asterids</taxon>
        <taxon>lamiids</taxon>
        <taxon>Lamiales</taxon>
        <taxon>Oleaceae</taxon>
        <taxon>Forsythieae</taxon>
        <taxon>Abeliophyllum</taxon>
    </lineage>
</organism>
<dbReference type="Proteomes" id="UP001604336">
    <property type="component" value="Unassembled WGS sequence"/>
</dbReference>